<dbReference type="AlphaFoldDB" id="A0A838BN36"/>
<dbReference type="Proteomes" id="UP000572984">
    <property type="component" value="Unassembled WGS sequence"/>
</dbReference>
<dbReference type="EMBL" id="JACDXJ010000001">
    <property type="protein sequence ID" value="MBA1156937.1"/>
    <property type="molecule type" value="Genomic_DNA"/>
</dbReference>
<organism evidence="1 2">
    <name type="scientific">Microvirga mediterraneensis</name>
    <dbReference type="NCBI Taxonomy" id="2754695"/>
    <lineage>
        <taxon>Bacteria</taxon>
        <taxon>Pseudomonadati</taxon>
        <taxon>Pseudomonadota</taxon>
        <taxon>Alphaproteobacteria</taxon>
        <taxon>Hyphomicrobiales</taxon>
        <taxon>Methylobacteriaceae</taxon>
        <taxon>Microvirga</taxon>
    </lineage>
</organism>
<reference evidence="1 2" key="1">
    <citation type="submission" date="2020-07" db="EMBL/GenBank/DDBJ databases">
        <title>Draft genome and description of Microvirga mediterraneensis Marseille-Q2068 sp. nov.</title>
        <authorList>
            <person name="Boxberger M."/>
        </authorList>
    </citation>
    <scope>NUCLEOTIDE SEQUENCE [LARGE SCALE GENOMIC DNA]</scope>
    <source>
        <strain evidence="1 2">Marseille-Q2068</strain>
    </source>
</reference>
<evidence type="ECO:0000313" key="2">
    <source>
        <dbReference type="Proteomes" id="UP000572984"/>
    </source>
</evidence>
<comment type="caution">
    <text evidence="1">The sequence shown here is derived from an EMBL/GenBank/DDBJ whole genome shotgun (WGS) entry which is preliminary data.</text>
</comment>
<name>A0A838BN36_9HYPH</name>
<protein>
    <submittedName>
        <fullName evidence="1">Uncharacterized protein</fullName>
    </submittedName>
</protein>
<gene>
    <name evidence="1" type="ORF">H0S73_12445</name>
</gene>
<evidence type="ECO:0000313" key="1">
    <source>
        <dbReference type="EMBL" id="MBA1156937.1"/>
    </source>
</evidence>
<proteinExistence type="predicted"/>
<sequence length="109" mass="11830">MANTAPYEVNVTGTDDETFLFALPFENSDGTAFPFADYEIEYSLKERGGARLLLTQGNGISIDNGSVVFSAARPMGRGTYEHGCRVRRIVNGQLVQVFDGTVTIGEGNF</sequence>
<dbReference type="RefSeq" id="WP_181052458.1">
    <property type="nucleotide sequence ID" value="NZ_JACDXJ010000001.1"/>
</dbReference>
<keyword evidence="2" id="KW-1185">Reference proteome</keyword>
<accession>A0A838BN36</accession>